<evidence type="ECO:0000256" key="6">
    <source>
        <dbReference type="ARBA" id="ARBA00023242"/>
    </source>
</evidence>
<feature type="compositionally biased region" description="Polar residues" evidence="9">
    <location>
        <begin position="23"/>
        <end position="92"/>
    </location>
</feature>
<keyword evidence="4 7" id="KW-0863">Zinc-finger</keyword>
<gene>
    <name evidence="11" type="ORF">FWILDA_LOCUS9177</name>
</gene>
<feature type="compositionally biased region" description="Basic and acidic residues" evidence="9">
    <location>
        <begin position="12"/>
        <end position="21"/>
    </location>
</feature>
<dbReference type="Proteomes" id="UP001153678">
    <property type="component" value="Unassembled WGS sequence"/>
</dbReference>
<accession>A0A9W4SSV1</accession>
<feature type="region of interest" description="Disordered" evidence="9">
    <location>
        <begin position="112"/>
        <end position="148"/>
    </location>
</feature>
<dbReference type="AlphaFoldDB" id="A0A9W4SSV1"/>
<dbReference type="InterPro" id="IPR013087">
    <property type="entry name" value="Znf_C2H2_type"/>
</dbReference>
<feature type="region of interest" description="Disordered" evidence="9">
    <location>
        <begin position="258"/>
        <end position="305"/>
    </location>
</feature>
<dbReference type="GO" id="GO:0001228">
    <property type="term" value="F:DNA-binding transcription activator activity, RNA polymerase II-specific"/>
    <property type="evidence" value="ECO:0007669"/>
    <property type="project" value="TreeGrafter"/>
</dbReference>
<keyword evidence="6" id="KW-0539">Nucleus</keyword>
<evidence type="ECO:0000313" key="11">
    <source>
        <dbReference type="EMBL" id="CAI2179614.1"/>
    </source>
</evidence>
<protein>
    <submittedName>
        <fullName evidence="11">4785_t:CDS:1</fullName>
    </submittedName>
</protein>
<dbReference type="GO" id="GO:0000978">
    <property type="term" value="F:RNA polymerase II cis-regulatory region sequence-specific DNA binding"/>
    <property type="evidence" value="ECO:0007669"/>
    <property type="project" value="TreeGrafter"/>
</dbReference>
<dbReference type="EMBL" id="CAMKVN010002114">
    <property type="protein sequence ID" value="CAI2179614.1"/>
    <property type="molecule type" value="Genomic_DNA"/>
</dbReference>
<dbReference type="SUPFAM" id="SSF57667">
    <property type="entry name" value="beta-beta-alpha zinc fingers"/>
    <property type="match status" value="2"/>
</dbReference>
<organism evidence="11 12">
    <name type="scientific">Funneliformis geosporum</name>
    <dbReference type="NCBI Taxonomy" id="1117311"/>
    <lineage>
        <taxon>Eukaryota</taxon>
        <taxon>Fungi</taxon>
        <taxon>Fungi incertae sedis</taxon>
        <taxon>Mucoromycota</taxon>
        <taxon>Glomeromycotina</taxon>
        <taxon>Glomeromycetes</taxon>
        <taxon>Glomerales</taxon>
        <taxon>Glomeraceae</taxon>
        <taxon>Funneliformis</taxon>
    </lineage>
</organism>
<keyword evidence="3" id="KW-0677">Repeat</keyword>
<evidence type="ECO:0000256" key="3">
    <source>
        <dbReference type="ARBA" id="ARBA00022737"/>
    </source>
</evidence>
<feature type="coiled-coil region" evidence="8">
    <location>
        <begin position="423"/>
        <end position="477"/>
    </location>
</feature>
<keyword evidence="2" id="KW-0479">Metal-binding</keyword>
<name>A0A9W4SSV1_9GLOM</name>
<dbReference type="OrthoDB" id="8922241at2759"/>
<reference evidence="11" key="1">
    <citation type="submission" date="2022-08" db="EMBL/GenBank/DDBJ databases">
        <authorList>
            <person name="Kallberg Y."/>
            <person name="Tangrot J."/>
            <person name="Rosling A."/>
        </authorList>
    </citation>
    <scope>NUCLEOTIDE SEQUENCE</scope>
    <source>
        <strain evidence="11">Wild A</strain>
    </source>
</reference>
<evidence type="ECO:0000256" key="1">
    <source>
        <dbReference type="ARBA" id="ARBA00004123"/>
    </source>
</evidence>
<feature type="compositionally biased region" description="Polar residues" evidence="9">
    <location>
        <begin position="1"/>
        <end position="11"/>
    </location>
</feature>
<dbReference type="PANTHER" id="PTHR24376">
    <property type="entry name" value="ZINC FINGER PROTEIN"/>
    <property type="match status" value="1"/>
</dbReference>
<dbReference type="InterPro" id="IPR036236">
    <property type="entry name" value="Znf_C2H2_sf"/>
</dbReference>
<dbReference type="GO" id="GO:0008270">
    <property type="term" value="F:zinc ion binding"/>
    <property type="evidence" value="ECO:0007669"/>
    <property type="project" value="UniProtKB-KW"/>
</dbReference>
<feature type="domain" description="C2H2-type" evidence="10">
    <location>
        <begin position="202"/>
        <end position="229"/>
    </location>
</feature>
<evidence type="ECO:0000256" key="2">
    <source>
        <dbReference type="ARBA" id="ARBA00022723"/>
    </source>
</evidence>
<feature type="domain" description="C2H2-type" evidence="10">
    <location>
        <begin position="174"/>
        <end position="201"/>
    </location>
</feature>
<evidence type="ECO:0000256" key="9">
    <source>
        <dbReference type="SAM" id="MobiDB-lite"/>
    </source>
</evidence>
<dbReference type="FunFam" id="3.30.160.60:FF:000065">
    <property type="entry name" value="B-cell CLL/lymphoma 6, member B"/>
    <property type="match status" value="1"/>
</dbReference>
<evidence type="ECO:0000256" key="8">
    <source>
        <dbReference type="SAM" id="Coils"/>
    </source>
</evidence>
<proteinExistence type="predicted"/>
<keyword evidence="8" id="KW-0175">Coiled coil</keyword>
<dbReference type="SMART" id="SM00355">
    <property type="entry name" value="ZnF_C2H2"/>
    <property type="match status" value="3"/>
</dbReference>
<sequence length="540" mass="60719">MDAESSLNSTDLKIDSTKEDVPTDTSATSSSGYSINPLQVQLQTEQLNSRESTSNKTTISNPSNLISVSTTPSQVPEINTSPPGELTPQNMNFSSQDINLLTPNLNRTISSSPTLSPVNYNSDSSNLASPSTPLSSQKGSPTSGLYNSFTLNSQEQQTTTGQPQSPSPVKAKPYACTECNQTFSRQHNLKSHALTHSQEKPFQCEVCQHFFRRHHDLKRHAKLHTGEKPYQCPHCKRSFARLDALNRHLRAESFCGGPQKKLYQTSTNGQKLSQQKTEQKVEQPQKIQSQPQQQQPLPPPQQKKKQIDKNLVLNVESQVNKSPTLQSESLRQSQENFQEQFKHWHQQIQMQKSPSNLNNSTRIGQIVFPVDSVTKATSANIQRYSIQYAQDSQQRIVDDPIKIDPDVDTIIINRRTTAMSQLEIQLKERNDYLEDRVRQLENEVINERKLRNRRELLEEQVRKLEIEKNLLKSLLLERSNRGPTDLGPTGGPGGGYDVSSIELAKRSDKKRKASYLGDLSSSPKHQKDYDGAAVIPQSAQ</sequence>
<dbReference type="PROSITE" id="PS50157">
    <property type="entry name" value="ZINC_FINGER_C2H2_2"/>
    <property type="match status" value="3"/>
</dbReference>
<evidence type="ECO:0000259" key="10">
    <source>
        <dbReference type="PROSITE" id="PS50157"/>
    </source>
</evidence>
<comment type="caution">
    <text evidence="11">The sequence shown here is derived from an EMBL/GenBank/DDBJ whole genome shotgun (WGS) entry which is preliminary data.</text>
</comment>
<feature type="compositionally biased region" description="Low complexity" evidence="9">
    <location>
        <begin position="284"/>
        <end position="295"/>
    </location>
</feature>
<dbReference type="GO" id="GO:0005634">
    <property type="term" value="C:nucleus"/>
    <property type="evidence" value="ECO:0007669"/>
    <property type="project" value="UniProtKB-SubCell"/>
</dbReference>
<dbReference type="Gene3D" id="3.30.160.60">
    <property type="entry name" value="Classic Zinc Finger"/>
    <property type="match status" value="3"/>
</dbReference>
<feature type="compositionally biased region" description="Polar residues" evidence="9">
    <location>
        <begin position="262"/>
        <end position="276"/>
    </location>
</feature>
<keyword evidence="5" id="KW-0862">Zinc</keyword>
<dbReference type="GO" id="GO:0005694">
    <property type="term" value="C:chromosome"/>
    <property type="evidence" value="ECO:0007669"/>
    <property type="project" value="UniProtKB-ARBA"/>
</dbReference>
<evidence type="ECO:0000256" key="5">
    <source>
        <dbReference type="ARBA" id="ARBA00022833"/>
    </source>
</evidence>
<dbReference type="PANTHER" id="PTHR24376:SF235">
    <property type="entry name" value="C2H2-TYPE DOMAIN-CONTAINING PROTEIN"/>
    <property type="match status" value="1"/>
</dbReference>
<evidence type="ECO:0000256" key="4">
    <source>
        <dbReference type="ARBA" id="ARBA00022771"/>
    </source>
</evidence>
<dbReference type="PROSITE" id="PS00028">
    <property type="entry name" value="ZINC_FINGER_C2H2_1"/>
    <property type="match status" value="2"/>
</dbReference>
<feature type="region of interest" description="Disordered" evidence="9">
    <location>
        <begin position="479"/>
        <end position="540"/>
    </location>
</feature>
<comment type="subcellular location">
    <subcellularLocation>
        <location evidence="1">Nucleus</location>
    </subcellularLocation>
</comment>
<dbReference type="Pfam" id="PF00096">
    <property type="entry name" value="zf-C2H2"/>
    <property type="match status" value="2"/>
</dbReference>
<evidence type="ECO:0000256" key="7">
    <source>
        <dbReference type="PROSITE-ProRule" id="PRU00042"/>
    </source>
</evidence>
<dbReference type="FunFam" id="3.30.160.60:FF:001732">
    <property type="entry name" value="Zgc:162936"/>
    <property type="match status" value="1"/>
</dbReference>
<feature type="domain" description="C2H2-type" evidence="10">
    <location>
        <begin position="230"/>
        <end position="253"/>
    </location>
</feature>
<evidence type="ECO:0000313" key="12">
    <source>
        <dbReference type="Proteomes" id="UP001153678"/>
    </source>
</evidence>
<keyword evidence="12" id="KW-1185">Reference proteome</keyword>
<feature type="region of interest" description="Disordered" evidence="9">
    <location>
        <begin position="1"/>
        <end position="92"/>
    </location>
</feature>